<dbReference type="PANTHER" id="PTHR43415:SF3">
    <property type="entry name" value="GNAT-FAMILY ACETYLTRANSFERASE"/>
    <property type="match status" value="1"/>
</dbReference>
<dbReference type="Pfam" id="PF00583">
    <property type="entry name" value="Acetyltransf_1"/>
    <property type="match status" value="1"/>
</dbReference>
<dbReference type="Proteomes" id="UP001203665">
    <property type="component" value="Unassembled WGS sequence"/>
</dbReference>
<reference evidence="2" key="1">
    <citation type="submission" date="2022-06" db="EMBL/GenBank/DDBJ databases">
        <title>Alkalicoccobacillus porphyridii sp. nov., isolated from a marine red alga, Porphyridium purpureum and reclassification of Shouchella plakortidis and Shouchella gibsonii as Alkalicoccobacillus plakortidis comb. nov. and Alkalicoccobacillus gibsonii comb. nov.</title>
        <authorList>
            <person name="Kim K.H."/>
            <person name="Lee J.K."/>
            <person name="Han D.M."/>
            <person name="Baek J.H."/>
            <person name="Jeon C.O."/>
        </authorList>
    </citation>
    <scope>NUCLEOTIDE SEQUENCE</scope>
    <source>
        <strain evidence="2">DSM 19153</strain>
    </source>
</reference>
<comment type="caution">
    <text evidence="2">The sequence shown here is derived from an EMBL/GenBank/DDBJ whole genome shotgun (WGS) entry which is preliminary data.</text>
</comment>
<sequence length="184" mass="21148">MFIENKNYSYKGIQFTIRSAIKSDAERLSEVRYIIDGETENMDRVQGENYLSTSDFISIIKIDEQSAHNLFLVALIDDQIVGFSRCEGISLARFAHKVEFGLAVLQDYWGFSIGYNLLKESVHWADSANIKKITLNVTENNVNAIKLYKKFNFIEEGLLRHEKLLADGVYHHTVLMGRINNVHK</sequence>
<gene>
    <name evidence="2" type="ORF">NDM98_00570</name>
</gene>
<dbReference type="RefSeq" id="WP_251603230.1">
    <property type="nucleotide sequence ID" value="NZ_JAMQJY010000001.1"/>
</dbReference>
<proteinExistence type="predicted"/>
<dbReference type="InterPro" id="IPR000182">
    <property type="entry name" value="GNAT_dom"/>
</dbReference>
<evidence type="ECO:0000313" key="3">
    <source>
        <dbReference type="Proteomes" id="UP001203665"/>
    </source>
</evidence>
<protein>
    <submittedName>
        <fullName evidence="2">GNAT family N-acetyltransferase</fullName>
    </submittedName>
</protein>
<dbReference type="EMBL" id="JAMQJY010000001">
    <property type="protein sequence ID" value="MCM2674158.1"/>
    <property type="molecule type" value="Genomic_DNA"/>
</dbReference>
<name>A0ABT0XFM5_9BACI</name>
<organism evidence="2 3">
    <name type="scientific">Alkalicoccobacillus plakortidis</name>
    <dbReference type="NCBI Taxonomy" id="444060"/>
    <lineage>
        <taxon>Bacteria</taxon>
        <taxon>Bacillati</taxon>
        <taxon>Bacillota</taxon>
        <taxon>Bacilli</taxon>
        <taxon>Bacillales</taxon>
        <taxon>Bacillaceae</taxon>
        <taxon>Alkalicoccobacillus</taxon>
    </lineage>
</organism>
<dbReference type="Gene3D" id="3.40.630.30">
    <property type="match status" value="1"/>
</dbReference>
<dbReference type="PANTHER" id="PTHR43415">
    <property type="entry name" value="SPERMIDINE N(1)-ACETYLTRANSFERASE"/>
    <property type="match status" value="1"/>
</dbReference>
<feature type="domain" description="N-acetyltransferase" evidence="1">
    <location>
        <begin position="15"/>
        <end position="181"/>
    </location>
</feature>
<dbReference type="PROSITE" id="PS51186">
    <property type="entry name" value="GNAT"/>
    <property type="match status" value="1"/>
</dbReference>
<accession>A0ABT0XFM5</accession>
<dbReference type="SUPFAM" id="SSF55729">
    <property type="entry name" value="Acyl-CoA N-acyltransferases (Nat)"/>
    <property type="match status" value="1"/>
</dbReference>
<dbReference type="CDD" id="cd04301">
    <property type="entry name" value="NAT_SF"/>
    <property type="match status" value="1"/>
</dbReference>
<evidence type="ECO:0000259" key="1">
    <source>
        <dbReference type="PROSITE" id="PS51186"/>
    </source>
</evidence>
<evidence type="ECO:0000313" key="2">
    <source>
        <dbReference type="EMBL" id="MCM2674158.1"/>
    </source>
</evidence>
<keyword evidence="3" id="KW-1185">Reference proteome</keyword>
<dbReference type="InterPro" id="IPR016181">
    <property type="entry name" value="Acyl_CoA_acyltransferase"/>
</dbReference>